<comment type="caution">
    <text evidence="6">The sequence shown here is derived from an EMBL/GenBank/DDBJ whole genome shotgun (WGS) entry which is preliminary data.</text>
</comment>
<feature type="domain" description="Methyl-accepting transducer" evidence="4">
    <location>
        <begin position="242"/>
        <end position="478"/>
    </location>
</feature>
<dbReference type="SUPFAM" id="SSF58104">
    <property type="entry name" value="Methyl-accepting chemotaxis protein (MCP) signaling domain"/>
    <property type="match status" value="1"/>
</dbReference>
<evidence type="ECO:0000259" key="4">
    <source>
        <dbReference type="PROSITE" id="PS50111"/>
    </source>
</evidence>
<dbReference type="Gene3D" id="1.10.287.950">
    <property type="entry name" value="Methyl-accepting chemotaxis protein"/>
    <property type="match status" value="1"/>
</dbReference>
<dbReference type="PANTHER" id="PTHR32089:SF112">
    <property type="entry name" value="LYSOZYME-LIKE PROTEIN-RELATED"/>
    <property type="match status" value="1"/>
</dbReference>
<keyword evidence="3" id="KW-0812">Transmembrane</keyword>
<evidence type="ECO:0000259" key="5">
    <source>
        <dbReference type="PROSITE" id="PS50885"/>
    </source>
</evidence>
<reference evidence="6" key="1">
    <citation type="journal article" date="2015" name="Nature">
        <title>Complex archaea that bridge the gap between prokaryotes and eukaryotes.</title>
        <authorList>
            <person name="Spang A."/>
            <person name="Saw J.H."/>
            <person name="Jorgensen S.L."/>
            <person name="Zaremba-Niedzwiedzka K."/>
            <person name="Martijn J."/>
            <person name="Lind A.E."/>
            <person name="van Eijk R."/>
            <person name="Schleper C."/>
            <person name="Guy L."/>
            <person name="Ettema T.J."/>
        </authorList>
    </citation>
    <scope>NUCLEOTIDE SEQUENCE</scope>
</reference>
<keyword evidence="3" id="KW-1133">Transmembrane helix</keyword>
<dbReference type="CDD" id="cd11386">
    <property type="entry name" value="MCP_signal"/>
    <property type="match status" value="1"/>
</dbReference>
<dbReference type="InterPro" id="IPR003660">
    <property type="entry name" value="HAMP_dom"/>
</dbReference>
<evidence type="ECO:0008006" key="7">
    <source>
        <dbReference type="Google" id="ProtNLM"/>
    </source>
</evidence>
<feature type="transmembrane region" description="Helical" evidence="3">
    <location>
        <begin position="154"/>
        <end position="181"/>
    </location>
</feature>
<dbReference type="Pfam" id="PF00015">
    <property type="entry name" value="MCPsignal"/>
    <property type="match status" value="1"/>
</dbReference>
<dbReference type="Pfam" id="PF00672">
    <property type="entry name" value="HAMP"/>
    <property type="match status" value="1"/>
</dbReference>
<dbReference type="SMART" id="SM00283">
    <property type="entry name" value="MA"/>
    <property type="match status" value="1"/>
</dbReference>
<dbReference type="PROSITE" id="PS50111">
    <property type="entry name" value="CHEMOTAXIS_TRANSDUC_2"/>
    <property type="match status" value="1"/>
</dbReference>
<feature type="domain" description="HAMP" evidence="5">
    <location>
        <begin position="183"/>
        <end position="237"/>
    </location>
</feature>
<dbReference type="PROSITE" id="PS50885">
    <property type="entry name" value="HAMP"/>
    <property type="match status" value="1"/>
</dbReference>
<dbReference type="SMART" id="SM00304">
    <property type="entry name" value="HAMP"/>
    <property type="match status" value="2"/>
</dbReference>
<evidence type="ECO:0000313" key="6">
    <source>
        <dbReference type="EMBL" id="KKN99138.1"/>
    </source>
</evidence>
<dbReference type="InterPro" id="IPR033417">
    <property type="entry name" value="CHASE8"/>
</dbReference>
<evidence type="ECO:0000256" key="2">
    <source>
        <dbReference type="ARBA" id="ARBA00029447"/>
    </source>
</evidence>
<dbReference type="GO" id="GO:0007165">
    <property type="term" value="P:signal transduction"/>
    <property type="evidence" value="ECO:0007669"/>
    <property type="project" value="UniProtKB-KW"/>
</dbReference>
<proteinExistence type="inferred from homology"/>
<dbReference type="InterPro" id="IPR004089">
    <property type="entry name" value="MCPsignal_dom"/>
</dbReference>
<dbReference type="FunFam" id="1.10.287.950:FF:000001">
    <property type="entry name" value="Methyl-accepting chemotaxis sensory transducer"/>
    <property type="match status" value="1"/>
</dbReference>
<name>A0A0F9Y359_9ZZZZ</name>
<protein>
    <recommendedName>
        <fullName evidence="7">Methyl-accepting chemotaxis protein</fullName>
    </recommendedName>
</protein>
<dbReference type="GO" id="GO:0016020">
    <property type="term" value="C:membrane"/>
    <property type="evidence" value="ECO:0007669"/>
    <property type="project" value="InterPro"/>
</dbReference>
<keyword evidence="1" id="KW-0807">Transducer</keyword>
<gene>
    <name evidence="6" type="ORF">LCGC14_0139310</name>
</gene>
<comment type="similarity">
    <text evidence="2">Belongs to the methyl-accepting chemotaxis (MCP) protein family.</text>
</comment>
<dbReference type="EMBL" id="LAZR01000048">
    <property type="protein sequence ID" value="KKN99138.1"/>
    <property type="molecule type" value="Genomic_DNA"/>
</dbReference>
<organism evidence="6">
    <name type="scientific">marine sediment metagenome</name>
    <dbReference type="NCBI Taxonomy" id="412755"/>
    <lineage>
        <taxon>unclassified sequences</taxon>
        <taxon>metagenomes</taxon>
        <taxon>ecological metagenomes</taxon>
    </lineage>
</organism>
<keyword evidence="3" id="KW-0472">Membrane</keyword>
<sequence length="522" mass="55369">MSNINWSLKWKVLTGVTLTSALAVIMSTAILFTVELNRLDEAMRTEALTTARLIGTNTTGALAFFDDVSATETLRALDVNENIMAAVLFDDSGSPFANFVADGESAGALPQSPGRHEVVQHNDLGYLELFEPVAMDGDVIGTLYMRVSLAEREALVSATTLISVLIVLGVTALALAISFLIQRSIVRPVVEVVNALRDMAEGDGDLTKRIHVTSKDEVGELAHWFNLFAARVHDVVGKFKESAINLSAAAEQLSGTITKTSAGALRQQSEIEHVAKAMSEMSTTVEEVARNVGMAANDAQKADDESSKGADVVTQTMGAINALALDIDQASEVITNLQKETDSIGSVLDVIRGIAEQTNLLALNAAIEAARAGEQGRGFAVVADEVRTLASRTQASTEEIQNMISKLQTGANQAVQVMVKGKDQAASSVDHASRAGQSLQNITRAVSVIKDMSNQIASASEEQSAVSLEINRNINNISDVANETATGSREISTGANELARLAAELQTLVGHFKCDAPGQHRA</sequence>
<dbReference type="PANTHER" id="PTHR32089">
    <property type="entry name" value="METHYL-ACCEPTING CHEMOTAXIS PROTEIN MCPB"/>
    <property type="match status" value="1"/>
</dbReference>
<accession>A0A0F9Y359</accession>
<evidence type="ECO:0000256" key="1">
    <source>
        <dbReference type="ARBA" id="ARBA00023224"/>
    </source>
</evidence>
<dbReference type="Pfam" id="PF17152">
    <property type="entry name" value="CHASE8"/>
    <property type="match status" value="1"/>
</dbReference>
<dbReference type="CDD" id="cd06225">
    <property type="entry name" value="HAMP"/>
    <property type="match status" value="1"/>
</dbReference>
<feature type="transmembrane region" description="Helical" evidence="3">
    <location>
        <begin position="12"/>
        <end position="34"/>
    </location>
</feature>
<dbReference type="AlphaFoldDB" id="A0A0F9Y359"/>
<evidence type="ECO:0000256" key="3">
    <source>
        <dbReference type="SAM" id="Phobius"/>
    </source>
</evidence>